<dbReference type="eggNOG" id="COG0500">
    <property type="taxonomic scope" value="Bacteria"/>
</dbReference>
<evidence type="ECO:0000313" key="6">
    <source>
        <dbReference type="Proteomes" id="UP000031552"/>
    </source>
</evidence>
<keyword evidence="3" id="KW-0949">S-adenosyl-L-methionine</keyword>
<proteinExistence type="predicted"/>
<keyword evidence="1" id="KW-0489">Methyltransferase</keyword>
<dbReference type="PANTHER" id="PTHR13610:SF11">
    <property type="entry name" value="METHYLTRANSFERASE DOMAIN-CONTAINING PROTEIN"/>
    <property type="match status" value="1"/>
</dbReference>
<dbReference type="OrthoDB" id="9780095at2"/>
<keyword evidence="6" id="KW-1185">Reference proteome</keyword>
<protein>
    <recommendedName>
        <fullName evidence="4">DOT1 domain-containing protein</fullName>
    </recommendedName>
</protein>
<evidence type="ECO:0000259" key="4">
    <source>
        <dbReference type="Pfam" id="PF08123"/>
    </source>
</evidence>
<comment type="caution">
    <text evidence="5">The sequence shown here is derived from an EMBL/GenBank/DDBJ whole genome shotgun (WGS) entry which is preliminary data.</text>
</comment>
<dbReference type="PANTHER" id="PTHR13610">
    <property type="entry name" value="METHYLTRANSFERASE DOMAIN-CONTAINING PROTEIN"/>
    <property type="match status" value="1"/>
</dbReference>
<accession>A0A090D191</accession>
<reference evidence="5" key="2">
    <citation type="submission" date="2014-09" db="EMBL/GenBank/DDBJ databases">
        <title>Criblamydia sequanensis harbors a mega-plasmid encoding arsenite resistance.</title>
        <authorList>
            <person name="Bertelli C."/>
            <person name="Goesmann A."/>
            <person name="Greub G."/>
        </authorList>
    </citation>
    <scope>NUCLEOTIDE SEQUENCE [LARGE SCALE GENOMIC DNA]</scope>
    <source>
        <strain evidence="5">CRIB-18</strain>
    </source>
</reference>
<dbReference type="RefSeq" id="WP_041016893.1">
    <property type="nucleotide sequence ID" value="NZ_CCEJ010000003.1"/>
</dbReference>
<evidence type="ECO:0000256" key="1">
    <source>
        <dbReference type="ARBA" id="ARBA00022603"/>
    </source>
</evidence>
<evidence type="ECO:0000256" key="2">
    <source>
        <dbReference type="ARBA" id="ARBA00022679"/>
    </source>
</evidence>
<dbReference type="GO" id="GO:0031151">
    <property type="term" value="F:histone H3K79 methyltransferase activity"/>
    <property type="evidence" value="ECO:0007669"/>
    <property type="project" value="InterPro"/>
</dbReference>
<dbReference type="CDD" id="cd02440">
    <property type="entry name" value="AdoMet_MTases"/>
    <property type="match status" value="1"/>
</dbReference>
<dbReference type="Pfam" id="PF08123">
    <property type="entry name" value="DOT1"/>
    <property type="match status" value="1"/>
</dbReference>
<dbReference type="STRING" id="1437425.CSEC_0559"/>
<evidence type="ECO:0000256" key="3">
    <source>
        <dbReference type="ARBA" id="ARBA00022691"/>
    </source>
</evidence>
<dbReference type="AlphaFoldDB" id="A0A090D191"/>
<feature type="domain" description="DOT1" evidence="4">
    <location>
        <begin position="64"/>
        <end position="194"/>
    </location>
</feature>
<dbReference type="Proteomes" id="UP000031552">
    <property type="component" value="Unassembled WGS sequence"/>
</dbReference>
<dbReference type="Gene3D" id="3.40.50.150">
    <property type="entry name" value="Vaccinia Virus protein VP39"/>
    <property type="match status" value="1"/>
</dbReference>
<name>A0A090D191_9BACT</name>
<dbReference type="EMBL" id="CCEJ010000003">
    <property type="protein sequence ID" value="CDR33393.1"/>
    <property type="molecule type" value="Genomic_DNA"/>
</dbReference>
<dbReference type="InterPro" id="IPR029063">
    <property type="entry name" value="SAM-dependent_MTases_sf"/>
</dbReference>
<dbReference type="GO" id="GO:0032259">
    <property type="term" value="P:methylation"/>
    <property type="evidence" value="ECO:0007669"/>
    <property type="project" value="UniProtKB-KW"/>
</dbReference>
<dbReference type="InterPro" id="IPR026170">
    <property type="entry name" value="FAM173A/B"/>
</dbReference>
<dbReference type="SUPFAM" id="SSF53335">
    <property type="entry name" value="S-adenosyl-L-methionine-dependent methyltransferases"/>
    <property type="match status" value="1"/>
</dbReference>
<keyword evidence="2" id="KW-0808">Transferase</keyword>
<dbReference type="InterPro" id="IPR025789">
    <property type="entry name" value="DOT1_dom"/>
</dbReference>
<reference evidence="5" key="1">
    <citation type="submission" date="2013-12" db="EMBL/GenBank/DDBJ databases">
        <authorList>
            <person name="Linke B."/>
        </authorList>
    </citation>
    <scope>NUCLEOTIDE SEQUENCE [LARGE SCALE GENOMIC DNA]</scope>
    <source>
        <strain evidence="5">CRIB-18</strain>
    </source>
</reference>
<organism evidence="5 6">
    <name type="scientific">Candidatus Criblamydia sequanensis CRIB-18</name>
    <dbReference type="NCBI Taxonomy" id="1437425"/>
    <lineage>
        <taxon>Bacteria</taxon>
        <taxon>Pseudomonadati</taxon>
        <taxon>Chlamydiota</taxon>
        <taxon>Chlamydiia</taxon>
        <taxon>Parachlamydiales</taxon>
        <taxon>Candidatus Criblamydiaceae</taxon>
        <taxon>Candidatus Criblamydia</taxon>
    </lineage>
</organism>
<sequence>MNSRDSKTENGSLILTRLRFSFFQSIEFFKAFSLYTNTQFAKADLSLRLMYLFNNPFSISKRFLEQRKNEDIYAYGETPLKTLELILSKVKITKEDHFFDLGSGRGRVAFFINAFTDAKVTAIEFIPEFVDRAKRIQQKLRIQKLSFINEDLMESDLSSGTIFYLYGSSYPDDFLNKLAEKLSHLKAGVRVISVSFPITEYLRDKKLFEVINCFPSEFPWGESTVYVAIKKK</sequence>
<evidence type="ECO:0000313" key="5">
    <source>
        <dbReference type="EMBL" id="CDR33393.1"/>
    </source>
</evidence>
<gene>
    <name evidence="5" type="ORF">CSEC_0559</name>
</gene>